<dbReference type="Gene3D" id="4.10.860.120">
    <property type="entry name" value="RNA polymerase II, clamp domain"/>
    <property type="match status" value="1"/>
</dbReference>
<dbReference type="InterPro" id="IPR000722">
    <property type="entry name" value="RNA_pol_asu"/>
</dbReference>
<evidence type="ECO:0000256" key="4">
    <source>
        <dbReference type="ARBA" id="ARBA00022723"/>
    </source>
</evidence>
<dbReference type="SMART" id="SM00663">
    <property type="entry name" value="RPOLA_N"/>
    <property type="match status" value="1"/>
</dbReference>
<evidence type="ECO:0000256" key="6">
    <source>
        <dbReference type="ARBA" id="ARBA00048552"/>
    </source>
</evidence>
<evidence type="ECO:0000256" key="5">
    <source>
        <dbReference type="ARBA" id="ARBA00023163"/>
    </source>
</evidence>
<evidence type="ECO:0000256" key="2">
    <source>
        <dbReference type="ARBA" id="ARBA00022679"/>
    </source>
</evidence>
<evidence type="ECO:0000256" key="1">
    <source>
        <dbReference type="ARBA" id="ARBA00022478"/>
    </source>
</evidence>
<dbReference type="InterPro" id="IPR006592">
    <property type="entry name" value="RNA_pol_N"/>
</dbReference>
<feature type="binding site" evidence="7">
    <location>
        <position position="477"/>
    </location>
    <ligand>
        <name>Mg(2+)</name>
        <dbReference type="ChEBI" id="CHEBI:18420"/>
    </ligand>
</feature>
<evidence type="ECO:0000256" key="9">
    <source>
        <dbReference type="SAM" id="MobiDB-lite"/>
    </source>
</evidence>
<keyword evidence="2 7" id="KW-0808">Transferase</keyword>
<dbReference type="EC" id="2.7.7.6" evidence="7"/>
<evidence type="ECO:0000256" key="7">
    <source>
        <dbReference type="HAMAP-Rule" id="MF_01322"/>
    </source>
</evidence>
<dbReference type="Gene3D" id="2.40.50.100">
    <property type="match status" value="3"/>
</dbReference>
<proteinExistence type="inferred from homology"/>
<comment type="function">
    <text evidence="7 8">DNA-dependent RNA polymerase catalyzes the transcription of DNA into RNA using the four ribonucleoside triphosphates as substrates.</text>
</comment>
<comment type="catalytic activity">
    <reaction evidence="6 7 8">
        <text>RNA(n) + a ribonucleoside 5'-triphosphate = RNA(n+1) + diphosphate</text>
        <dbReference type="Rhea" id="RHEA:21248"/>
        <dbReference type="Rhea" id="RHEA-COMP:14527"/>
        <dbReference type="Rhea" id="RHEA-COMP:17342"/>
        <dbReference type="ChEBI" id="CHEBI:33019"/>
        <dbReference type="ChEBI" id="CHEBI:61557"/>
        <dbReference type="ChEBI" id="CHEBI:140395"/>
        <dbReference type="EC" id="2.7.7.6"/>
    </reaction>
</comment>
<dbReference type="Gene3D" id="1.10.150.390">
    <property type="match status" value="1"/>
</dbReference>
<evidence type="ECO:0000256" key="3">
    <source>
        <dbReference type="ARBA" id="ARBA00022695"/>
    </source>
</evidence>
<dbReference type="GO" id="GO:0003899">
    <property type="term" value="F:DNA-directed RNA polymerase activity"/>
    <property type="evidence" value="ECO:0007669"/>
    <property type="project" value="UniProtKB-EC"/>
</dbReference>
<keyword evidence="4 7" id="KW-0479">Metal-binding</keyword>
<comment type="cofactor">
    <cofactor evidence="7">
        <name>Zn(2+)</name>
        <dbReference type="ChEBI" id="CHEBI:29105"/>
    </cofactor>
    <text evidence="7">Binds 2 Zn(2+) ions per subunit.</text>
</comment>
<evidence type="ECO:0000256" key="8">
    <source>
        <dbReference type="RuleBase" id="RU004279"/>
    </source>
</evidence>
<feature type="binding site" evidence="7">
    <location>
        <position position="69"/>
    </location>
    <ligand>
        <name>Zn(2+)</name>
        <dbReference type="ChEBI" id="CHEBI:29105"/>
        <label>1</label>
    </ligand>
</feature>
<comment type="caution">
    <text evidence="11">The sequence shown here is derived from an EMBL/GenBank/DDBJ whole genome shotgun (WGS) entry which is preliminary data.</text>
</comment>
<feature type="binding site" evidence="7">
    <location>
        <position position="908"/>
    </location>
    <ligand>
        <name>Zn(2+)</name>
        <dbReference type="ChEBI" id="CHEBI:29105"/>
        <label>2</label>
    </ligand>
</feature>
<dbReference type="InterPro" id="IPR045867">
    <property type="entry name" value="DNA-dir_RpoC_beta_prime"/>
</dbReference>
<comment type="similarity">
    <text evidence="7 8">Belongs to the RNA polymerase beta' chain family.</text>
</comment>
<dbReference type="GO" id="GO:0000428">
    <property type="term" value="C:DNA-directed RNA polymerase complex"/>
    <property type="evidence" value="ECO:0007669"/>
    <property type="project" value="UniProtKB-KW"/>
</dbReference>
<keyword evidence="1 7" id="KW-0240">DNA-directed RNA polymerase</keyword>
<feature type="binding site" evidence="7">
    <location>
        <position position="85"/>
    </location>
    <ligand>
        <name>Zn(2+)</name>
        <dbReference type="ChEBI" id="CHEBI:29105"/>
        <label>1</label>
    </ligand>
</feature>
<dbReference type="InterPro" id="IPR044893">
    <property type="entry name" value="RNA_pol_Rpb1_clamp_domain"/>
</dbReference>
<keyword evidence="12" id="KW-1185">Reference proteome</keyword>
<dbReference type="Gene3D" id="1.10.132.30">
    <property type="match status" value="1"/>
</dbReference>
<accession>A0ABX0X861</accession>
<dbReference type="SUPFAM" id="SSF64484">
    <property type="entry name" value="beta and beta-prime subunits of DNA dependent RNA-polymerase"/>
    <property type="match status" value="1"/>
</dbReference>
<comment type="subunit">
    <text evidence="7">The RNAP catalytic core consists of 2 alpha, 1 beta, 1 beta' and 1 omega subunit. When a sigma factor is associated with the core the holoenzyme is formed, which can initiate transcription.</text>
</comment>
<feature type="binding site" evidence="7">
    <location>
        <position position="901"/>
    </location>
    <ligand>
        <name>Zn(2+)</name>
        <dbReference type="ChEBI" id="CHEBI:29105"/>
        <label>2</label>
    </ligand>
</feature>
<dbReference type="Pfam" id="PF00623">
    <property type="entry name" value="RNA_pol_Rpb1_2"/>
    <property type="match status" value="2"/>
</dbReference>
<dbReference type="InterPro" id="IPR007083">
    <property type="entry name" value="RNA_pol_Rpb1_4"/>
</dbReference>
<feature type="binding site" evidence="7">
    <location>
        <position position="479"/>
    </location>
    <ligand>
        <name>Mg(2+)</name>
        <dbReference type="ChEBI" id="CHEBI:18420"/>
    </ligand>
</feature>
<feature type="domain" description="RNA polymerase N-terminal" evidence="10">
    <location>
        <begin position="250"/>
        <end position="529"/>
    </location>
</feature>
<reference evidence="11 12" key="1">
    <citation type="submission" date="2020-03" db="EMBL/GenBank/DDBJ databases">
        <title>Genomic Encyclopedia of Type Strains, Phase IV (KMG-IV): sequencing the most valuable type-strain genomes for metagenomic binning, comparative biology and taxonomic classification.</title>
        <authorList>
            <person name="Goeker M."/>
        </authorList>
    </citation>
    <scope>NUCLEOTIDE SEQUENCE [LARGE SCALE GENOMIC DNA]</scope>
    <source>
        <strain evidence="11 12">DSM 105096</strain>
    </source>
</reference>
<organism evidence="11 12">
    <name type="scientific">Neolewinella antarctica</name>
    <dbReference type="NCBI Taxonomy" id="442734"/>
    <lineage>
        <taxon>Bacteria</taxon>
        <taxon>Pseudomonadati</taxon>
        <taxon>Bacteroidota</taxon>
        <taxon>Saprospiria</taxon>
        <taxon>Saprospirales</taxon>
        <taxon>Lewinellaceae</taxon>
        <taxon>Neolewinella</taxon>
    </lineage>
</organism>
<feature type="binding site" evidence="7">
    <location>
        <position position="911"/>
    </location>
    <ligand>
        <name>Zn(2+)</name>
        <dbReference type="ChEBI" id="CHEBI:29105"/>
        <label>2</label>
    </ligand>
</feature>
<dbReference type="CDD" id="cd01609">
    <property type="entry name" value="RNAP_beta'_N"/>
    <property type="match status" value="1"/>
</dbReference>
<feature type="binding site" evidence="7">
    <location>
        <position position="827"/>
    </location>
    <ligand>
        <name>Zn(2+)</name>
        <dbReference type="ChEBI" id="CHEBI:29105"/>
        <label>2</label>
    </ligand>
</feature>
<dbReference type="PANTHER" id="PTHR19376:SF54">
    <property type="entry name" value="DNA-DIRECTED RNA POLYMERASE SUBUNIT BETA"/>
    <property type="match status" value="1"/>
</dbReference>
<dbReference type="InterPro" id="IPR038120">
    <property type="entry name" value="Rpb1_funnel_sf"/>
</dbReference>
<dbReference type="Gene3D" id="1.10.40.90">
    <property type="match status" value="1"/>
</dbReference>
<dbReference type="Pfam" id="PF04998">
    <property type="entry name" value="RNA_pol_Rpb1_5"/>
    <property type="match status" value="1"/>
</dbReference>
<dbReference type="InterPro" id="IPR007066">
    <property type="entry name" value="RNA_pol_Rpb1_3"/>
</dbReference>
<dbReference type="InterPro" id="IPR012754">
    <property type="entry name" value="DNA-dir_RpoC_beta_prime_bact"/>
</dbReference>
<dbReference type="Pfam" id="PF04983">
    <property type="entry name" value="RNA_pol_Rpb1_3"/>
    <property type="match status" value="1"/>
</dbReference>
<dbReference type="Gene3D" id="1.10.1790.20">
    <property type="match status" value="1"/>
</dbReference>
<keyword evidence="7" id="KW-0862">Zinc</keyword>
<feature type="region of interest" description="Disordered" evidence="9">
    <location>
        <begin position="1567"/>
        <end position="1640"/>
    </location>
</feature>
<evidence type="ECO:0000313" key="12">
    <source>
        <dbReference type="Proteomes" id="UP000770785"/>
    </source>
</evidence>
<dbReference type="HAMAP" id="MF_01322">
    <property type="entry name" value="RNApol_bact_RpoC"/>
    <property type="match status" value="1"/>
</dbReference>
<gene>
    <name evidence="7" type="primary">rpoC</name>
    <name evidence="11" type="ORF">GGR27_000915</name>
</gene>
<dbReference type="Pfam" id="PF04997">
    <property type="entry name" value="RNA_pol_Rpb1_1"/>
    <property type="match status" value="1"/>
</dbReference>
<sequence length="1640" mass="181516">MAFKKNISVQKQDFDAITISLSSPDDILERSYGEVLKPETINYRSYKPERDGLFCERIFGPVKDYECYCGKYKRIRYKGIVCDRCGVEVTEKKVRRERNGHIRLVVPVVHIWFFKSLPNKIAYLLGFSSKNLESIIYYERYVVINPGIRESDEIMHRTLITEEQYLDILETLPPENQQLEDGHPDKFVAKMGAEAVRDLLEGLELDSLSDQLRHQASTETSQQRKSEALKRLRVVEAFRDAQKNVVNKPEWTIIQYLPVVPPELRPLVPLDGGRFASSDLNDLYRRVIIRNNRLKRLLEIKAPEVILRNEKRMLQEAVDSLFDNSRKSNAVKAEGGRALKSLSDILKGKQGRFRQNLLGKRVDYSGRSVIVVGPTLKLHECGLPKGMAAELFKPFVIRKLIERGIVKTVKSAKKLVDRKEPVIWEILENILKGHPVMLNRAPTLHRLSIQAFQPKLIEGKAIQLHPLVCSAFNADFDGDQMAVHVPLSQAAILEAQVLMLSSHNMLNPQNGTPVTLPSQDMVLGLYYITKNKKSTDEVKVKGEGGKFYSPEEVMIAYNEGKLDLHATIHCRVPMEVEAEDGTMSLKKKLVETTTGRIIFNSAMPATVPYQDVLLTKKNLKKVIGDIIDRTSFAVTAIFLDKIKDMGFHWAFKGGLSFNLGDLITPSVKSKVLIQARAEVDDIQDNYNMGLITNNERYNKVIDKWTSADNEITTTLMQELAEHKQGFNSVYMMLHSGARGSTQQIKQLCGLRGLMAKPKKSNDAGPAVIENPILSNFVDGLSVLEYFISTHGARKGLADTALKTADAGYLTRRLVDVAQDVVVMIPDCGTLRGIDTSALRENDKLIESLESRIAGRYALDDILHPVTDEVIVEADAYIDQRTAKYIEAEGVEEVTIRSVLTCEVERGVCAKCYGKNLASGRKAEIGDAVGIIAAQSIGEPGTQLTLRTFHVGGTASVTSTDNNLESKFNGKVSFEDIRTVDAVDMMGDKQTIVLSRSGEMKISNPETGKVYTTQYIPYGGTLFVEDGQTIKKGERIVEWDPYNAVIVSEFAGIARYSDIDEGVTFRTERDELTGFEEKVVIETRDRKRIPTITIIDKDGAELRQYNLPVGAYISVKDGADVALGEKIVKIPRKGGKIADITGGLPRVTELFEARNPSNPAVVSEIDGIVTFSKKIKRGNRELIVEAKDGQKRKYLINLSKHILVQDQDFVRAGMPLSDGAIAPRDILDIKGPFAVQTYLVNGVQEVYRSQGITINNKHIETICRQMMRRVQIVDQGDTTFLEGEAIERYEFFKQNDWIYDKKVINEKGDSDRFREGKIVTMREVREENSRLKRNDMKIMTFRDAQAATSFPLLQGITKSSLGTPSWISAASFQETTKVLSTAAIAAKQDFLEGLKENVIVGKRIPAGTGMRKYDRLFVTTKEAQDQWEARQRAFAEEEAAAKAAEEASAASALANAQATAAAGTATASDVMEMPTDTAVMGAPVATAVMDGPAITEVSATPTAPRVTEAAITAEIEKVPTGQEVPEASADTNFHGEPTTLQTPEEAAIAKAEAVPTTDQVVEIAATAEVQEASTAEQTPKVDATTEAKEAPATADTSEATATTDDEEVVAATNPLETPTANDVLEASDDADKIIDGEDDAK</sequence>
<dbReference type="EMBL" id="JAATJH010000001">
    <property type="protein sequence ID" value="NJC25434.1"/>
    <property type="molecule type" value="Genomic_DNA"/>
</dbReference>
<keyword evidence="5 7" id="KW-0804">Transcription</keyword>
<dbReference type="NCBIfam" id="TIGR02386">
    <property type="entry name" value="rpoC_TIGR"/>
    <property type="match status" value="1"/>
</dbReference>
<evidence type="ECO:0000259" key="10">
    <source>
        <dbReference type="SMART" id="SM00663"/>
    </source>
</evidence>
<name>A0ABX0X861_9BACT</name>
<dbReference type="InterPro" id="IPR007080">
    <property type="entry name" value="RNA_pol_Rpb1_1"/>
</dbReference>
<dbReference type="Gene3D" id="2.40.40.20">
    <property type="match status" value="1"/>
</dbReference>
<feature type="compositionally biased region" description="Low complexity" evidence="9">
    <location>
        <begin position="1589"/>
        <end position="1601"/>
    </location>
</feature>
<feature type="binding site" evidence="7">
    <location>
        <position position="67"/>
    </location>
    <ligand>
        <name>Zn(2+)</name>
        <dbReference type="ChEBI" id="CHEBI:29105"/>
        <label>1</label>
    </ligand>
</feature>
<feature type="compositionally biased region" description="Basic and acidic residues" evidence="9">
    <location>
        <begin position="1628"/>
        <end position="1640"/>
    </location>
</feature>
<evidence type="ECO:0000313" key="11">
    <source>
        <dbReference type="EMBL" id="NJC25434.1"/>
    </source>
</evidence>
<dbReference type="Proteomes" id="UP000770785">
    <property type="component" value="Unassembled WGS sequence"/>
</dbReference>
<comment type="cofactor">
    <cofactor evidence="7">
        <name>Mg(2+)</name>
        <dbReference type="ChEBI" id="CHEBI:18420"/>
    </cofactor>
    <text evidence="7">Binds 1 Mg(2+) ion per subunit.</text>
</comment>
<dbReference type="Gene3D" id="1.10.274.100">
    <property type="entry name" value="RNA polymerase Rpb1, domain 3"/>
    <property type="match status" value="1"/>
</dbReference>
<keyword evidence="3 7" id="KW-0548">Nucleotidyltransferase</keyword>
<keyword evidence="7" id="KW-0460">Magnesium</keyword>
<feature type="binding site" evidence="7">
    <location>
        <position position="82"/>
    </location>
    <ligand>
        <name>Zn(2+)</name>
        <dbReference type="ChEBI" id="CHEBI:29105"/>
        <label>1</label>
    </ligand>
</feature>
<feature type="binding site" evidence="7">
    <location>
        <position position="475"/>
    </location>
    <ligand>
        <name>Mg(2+)</name>
        <dbReference type="ChEBI" id="CHEBI:18420"/>
    </ligand>
</feature>
<dbReference type="CDD" id="cd02655">
    <property type="entry name" value="RNAP_beta'_C"/>
    <property type="match status" value="1"/>
</dbReference>
<dbReference type="InterPro" id="IPR042102">
    <property type="entry name" value="RNA_pol_Rpb1_3_sf"/>
</dbReference>
<dbReference type="InterPro" id="IPR007081">
    <property type="entry name" value="RNA_pol_Rpb1_5"/>
</dbReference>
<protein>
    <recommendedName>
        <fullName evidence="7">DNA-directed RNA polymerase subunit beta'</fullName>
        <shortName evidence="7">RNAP subunit beta'</shortName>
        <ecNumber evidence="7">2.7.7.6</ecNumber>
    </recommendedName>
    <alternativeName>
        <fullName evidence="7">RNA polymerase subunit beta'</fullName>
    </alternativeName>
    <alternativeName>
        <fullName evidence="7">Transcriptase subunit beta'</fullName>
    </alternativeName>
</protein>
<dbReference type="Pfam" id="PF05000">
    <property type="entry name" value="RNA_pol_Rpb1_4"/>
    <property type="match status" value="1"/>
</dbReference>
<dbReference type="PANTHER" id="PTHR19376">
    <property type="entry name" value="DNA-DIRECTED RNA POLYMERASE"/>
    <property type="match status" value="1"/>
</dbReference>